<proteinExistence type="predicted"/>
<reference evidence="1 2" key="1">
    <citation type="submission" date="2020-05" db="EMBL/GenBank/DDBJ databases">
        <title>Flexivirga sp. ID2601S isolated from air conditioner.</title>
        <authorList>
            <person name="Kim D.H."/>
        </authorList>
    </citation>
    <scope>NUCLEOTIDE SEQUENCE [LARGE SCALE GENOMIC DNA]</scope>
    <source>
        <strain evidence="1 2">ID2601S</strain>
    </source>
</reference>
<dbReference type="InterPro" id="IPR023393">
    <property type="entry name" value="START-like_dom_sf"/>
</dbReference>
<dbReference type="Pfam" id="PF06108">
    <property type="entry name" value="DUF952"/>
    <property type="match status" value="1"/>
</dbReference>
<dbReference type="PANTHER" id="PTHR34129">
    <property type="entry name" value="BLR1139 PROTEIN"/>
    <property type="match status" value="1"/>
</dbReference>
<evidence type="ECO:0000313" key="2">
    <source>
        <dbReference type="Proteomes" id="UP000557772"/>
    </source>
</evidence>
<dbReference type="Pfam" id="PF10604">
    <property type="entry name" value="Polyketide_cyc2"/>
    <property type="match status" value="1"/>
</dbReference>
<sequence>MELIYHLAEPQHWATAESIGRYEQSTRGVPLAAADFVHAAGADQWPTVRQRFYSDYEQDLFLLAIDPGRLNAEVRREVGDPATGEEFPHVYGPIEVDAVQAVHTLHPTHDLPHDEAATASRTAVVIPSDLGTVWDTLTDWQRAGRWLPGVSTITADGPTGVGTRLTYLTTDGAFVSTVTAADRGRLLQVRSERGGLASTHSFHLGRAFSDERAATVLTLVTEVDGTGSPEALREARSEVGLADRALPELLRRTILG</sequence>
<dbReference type="Proteomes" id="UP000557772">
    <property type="component" value="Unassembled WGS sequence"/>
</dbReference>
<dbReference type="InterPro" id="IPR009297">
    <property type="entry name" value="DUF952"/>
</dbReference>
<comment type="caution">
    <text evidence="1">The sequence shown here is derived from an EMBL/GenBank/DDBJ whole genome shotgun (WGS) entry which is preliminary data.</text>
</comment>
<protein>
    <submittedName>
        <fullName evidence="1">DUF952 domain-containing protein</fullName>
    </submittedName>
</protein>
<dbReference type="SUPFAM" id="SSF56399">
    <property type="entry name" value="ADP-ribosylation"/>
    <property type="match status" value="1"/>
</dbReference>
<keyword evidence="2" id="KW-1185">Reference proteome</keyword>
<dbReference type="RefSeq" id="WP_171157094.1">
    <property type="nucleotide sequence ID" value="NZ_JABENB010000002.1"/>
</dbReference>
<organism evidence="1 2">
    <name type="scientific">Flexivirga aerilata</name>
    <dbReference type="NCBI Taxonomy" id="1656889"/>
    <lineage>
        <taxon>Bacteria</taxon>
        <taxon>Bacillati</taxon>
        <taxon>Actinomycetota</taxon>
        <taxon>Actinomycetes</taxon>
        <taxon>Micrococcales</taxon>
        <taxon>Dermacoccaceae</taxon>
        <taxon>Flexivirga</taxon>
    </lineage>
</organism>
<dbReference type="Gene3D" id="3.30.530.20">
    <property type="match status" value="1"/>
</dbReference>
<dbReference type="CDD" id="cd07812">
    <property type="entry name" value="SRPBCC"/>
    <property type="match status" value="1"/>
</dbReference>
<gene>
    <name evidence="1" type="ORF">HJ588_15345</name>
</gene>
<evidence type="ECO:0000313" key="1">
    <source>
        <dbReference type="EMBL" id="NNG40640.1"/>
    </source>
</evidence>
<dbReference type="AlphaFoldDB" id="A0A849AQS8"/>
<dbReference type="PANTHER" id="PTHR34129:SF1">
    <property type="entry name" value="DUF952 DOMAIN-CONTAINING PROTEIN"/>
    <property type="match status" value="1"/>
</dbReference>
<dbReference type="Gene3D" id="3.20.170.20">
    <property type="entry name" value="Protein of unknown function DUF952"/>
    <property type="match status" value="1"/>
</dbReference>
<accession>A0A849AQS8</accession>
<dbReference type="EMBL" id="JABENB010000002">
    <property type="protein sequence ID" value="NNG40640.1"/>
    <property type="molecule type" value="Genomic_DNA"/>
</dbReference>
<dbReference type="SUPFAM" id="SSF55961">
    <property type="entry name" value="Bet v1-like"/>
    <property type="match status" value="1"/>
</dbReference>
<dbReference type="InterPro" id="IPR019587">
    <property type="entry name" value="Polyketide_cyclase/dehydratase"/>
</dbReference>
<name>A0A849AQS8_9MICO</name>